<keyword evidence="4" id="KW-0964">Secreted</keyword>
<evidence type="ECO:0000259" key="9">
    <source>
        <dbReference type="Pfam" id="PF00061"/>
    </source>
</evidence>
<keyword evidence="8" id="KW-0325">Glycoprotein</keyword>
<evidence type="ECO:0000256" key="5">
    <source>
        <dbReference type="ARBA" id="ARBA00022729"/>
    </source>
</evidence>
<evidence type="ECO:0000256" key="7">
    <source>
        <dbReference type="ARBA" id="ARBA00023157"/>
    </source>
</evidence>
<dbReference type="SUPFAM" id="SSF50814">
    <property type="entry name" value="Lipocalins"/>
    <property type="match status" value="1"/>
</dbReference>
<sequence>MSMVRGKCFVECLPHESIAKLSQTDGARHHEVDNIVQNVSSPACLCVGVWSKVNLGACPRYINTVQNFDIEAYLGTWYEYSKYPFAYEIDGRCVKHDYETLSENKISVLATQFSSLNVQTSTDGVAKIVDPGKLSVRFNGLAALLGLTDYWVLATDYENYAVVYSCKNLADAHAKNVWILTRERDPAEDVVTDAEDVLISNGLSLDPLIVTDQTDCE</sequence>
<dbReference type="Gene3D" id="2.40.128.20">
    <property type="match status" value="1"/>
</dbReference>
<dbReference type="PANTHER" id="PTHR10612">
    <property type="entry name" value="APOLIPOPROTEIN D"/>
    <property type="match status" value="1"/>
</dbReference>
<dbReference type="FunFam" id="2.40.128.20:FF:000003">
    <property type="entry name" value="Apolipoprotein D"/>
    <property type="match status" value="1"/>
</dbReference>
<reference evidence="10" key="1">
    <citation type="submission" date="2020-11" db="EMBL/GenBank/DDBJ databases">
        <authorList>
            <person name="Whitehead M."/>
        </authorList>
    </citation>
    <scope>NUCLEOTIDE SEQUENCE</scope>
    <source>
        <strain evidence="10">EGII</strain>
    </source>
</reference>
<evidence type="ECO:0000256" key="1">
    <source>
        <dbReference type="ARBA" id="ARBA00004613"/>
    </source>
</evidence>
<evidence type="ECO:0000256" key="6">
    <source>
        <dbReference type="ARBA" id="ARBA00023121"/>
    </source>
</evidence>
<evidence type="ECO:0000256" key="4">
    <source>
        <dbReference type="ARBA" id="ARBA00022525"/>
    </source>
</evidence>
<dbReference type="InterPro" id="IPR012674">
    <property type="entry name" value="Calycin"/>
</dbReference>
<dbReference type="GO" id="GO:0031409">
    <property type="term" value="F:pigment binding"/>
    <property type="evidence" value="ECO:0007669"/>
    <property type="project" value="InterPro"/>
</dbReference>
<evidence type="ECO:0000256" key="3">
    <source>
        <dbReference type="ARBA" id="ARBA00022448"/>
    </source>
</evidence>
<dbReference type="InterPro" id="IPR000566">
    <property type="entry name" value="Lipocln_cytosolic_FA-bd_dom"/>
</dbReference>
<dbReference type="EMBL" id="CAJHJT010000012">
    <property type="protein sequence ID" value="CAD7000418.1"/>
    <property type="molecule type" value="Genomic_DNA"/>
</dbReference>
<evidence type="ECO:0000313" key="10">
    <source>
        <dbReference type="EMBL" id="CAD7000418.1"/>
    </source>
</evidence>
<keyword evidence="11" id="KW-1185">Reference proteome</keyword>
<evidence type="ECO:0000256" key="8">
    <source>
        <dbReference type="ARBA" id="ARBA00023180"/>
    </source>
</evidence>
<comment type="caution">
    <text evidence="10">The sequence shown here is derived from an EMBL/GenBank/DDBJ whole genome shotgun (WGS) entry which is preliminary data.</text>
</comment>
<dbReference type="GO" id="GO:0005737">
    <property type="term" value="C:cytoplasm"/>
    <property type="evidence" value="ECO:0007669"/>
    <property type="project" value="TreeGrafter"/>
</dbReference>
<keyword evidence="3" id="KW-0813">Transport</keyword>
<proteinExistence type="predicted"/>
<keyword evidence="6" id="KW-0446">Lipid-binding</keyword>
<organism evidence="10 11">
    <name type="scientific">Ceratitis capitata</name>
    <name type="common">Mediterranean fruit fly</name>
    <name type="synonym">Tephritis capitata</name>
    <dbReference type="NCBI Taxonomy" id="7213"/>
    <lineage>
        <taxon>Eukaryota</taxon>
        <taxon>Metazoa</taxon>
        <taxon>Ecdysozoa</taxon>
        <taxon>Arthropoda</taxon>
        <taxon>Hexapoda</taxon>
        <taxon>Insecta</taxon>
        <taxon>Pterygota</taxon>
        <taxon>Neoptera</taxon>
        <taxon>Endopterygota</taxon>
        <taxon>Diptera</taxon>
        <taxon>Brachycera</taxon>
        <taxon>Muscomorpha</taxon>
        <taxon>Tephritoidea</taxon>
        <taxon>Tephritidae</taxon>
        <taxon>Ceratitis</taxon>
        <taxon>Ceratitis</taxon>
    </lineage>
</organism>
<dbReference type="Proteomes" id="UP000606786">
    <property type="component" value="Unassembled WGS sequence"/>
</dbReference>
<dbReference type="GO" id="GO:0005576">
    <property type="term" value="C:extracellular region"/>
    <property type="evidence" value="ECO:0007669"/>
    <property type="project" value="UniProtKB-SubCell"/>
</dbReference>
<dbReference type="PRINTS" id="PR01273">
    <property type="entry name" value="INVTBRTCOLOR"/>
</dbReference>
<dbReference type="Pfam" id="PF00061">
    <property type="entry name" value="Lipocalin"/>
    <property type="match status" value="1"/>
</dbReference>
<comment type="subcellular location">
    <subcellularLocation>
        <location evidence="1">Secreted</location>
    </subcellularLocation>
</comment>
<protein>
    <recommendedName>
        <fullName evidence="2">Apolipoprotein D</fullName>
    </recommendedName>
</protein>
<dbReference type="GO" id="GO:0006629">
    <property type="term" value="P:lipid metabolic process"/>
    <property type="evidence" value="ECO:0007669"/>
    <property type="project" value="TreeGrafter"/>
</dbReference>
<accession>A0A811UQ09</accession>
<dbReference type="OrthoDB" id="565904at2759"/>
<keyword evidence="5" id="KW-0732">Signal</keyword>
<dbReference type="AlphaFoldDB" id="A0A811UQ09"/>
<dbReference type="PANTHER" id="PTHR10612:SF34">
    <property type="entry name" value="APOLIPOPROTEIN D"/>
    <property type="match status" value="1"/>
</dbReference>
<gene>
    <name evidence="10" type="ORF">CCAP1982_LOCUS8894</name>
</gene>
<dbReference type="GO" id="GO:0000302">
    <property type="term" value="P:response to reactive oxygen species"/>
    <property type="evidence" value="ECO:0007669"/>
    <property type="project" value="TreeGrafter"/>
</dbReference>
<evidence type="ECO:0000256" key="2">
    <source>
        <dbReference type="ARBA" id="ARBA00019890"/>
    </source>
</evidence>
<name>A0A811UQ09_CERCA</name>
<keyword evidence="7" id="KW-1015">Disulfide bond</keyword>
<evidence type="ECO:0000313" key="11">
    <source>
        <dbReference type="Proteomes" id="UP000606786"/>
    </source>
</evidence>
<dbReference type="InterPro" id="IPR003057">
    <property type="entry name" value="Invtbrt_color"/>
</dbReference>
<dbReference type="GO" id="GO:0008289">
    <property type="term" value="F:lipid binding"/>
    <property type="evidence" value="ECO:0007669"/>
    <property type="project" value="UniProtKB-KW"/>
</dbReference>
<feature type="domain" description="Lipocalin/cytosolic fatty-acid binding" evidence="9">
    <location>
        <begin position="75"/>
        <end position="215"/>
    </location>
</feature>